<dbReference type="EMBL" id="VSRR010000323">
    <property type="protein sequence ID" value="MPC14018.1"/>
    <property type="molecule type" value="Genomic_DNA"/>
</dbReference>
<gene>
    <name evidence="2" type="ORF">E2C01_006771</name>
</gene>
<proteinExistence type="predicted"/>
<evidence type="ECO:0000313" key="3">
    <source>
        <dbReference type="Proteomes" id="UP000324222"/>
    </source>
</evidence>
<evidence type="ECO:0000313" key="2">
    <source>
        <dbReference type="EMBL" id="MPC14018.1"/>
    </source>
</evidence>
<name>A0A5B7CXN9_PORTR</name>
<comment type="caution">
    <text evidence="2">The sequence shown here is derived from an EMBL/GenBank/DDBJ whole genome shotgun (WGS) entry which is preliminary data.</text>
</comment>
<dbReference type="AlphaFoldDB" id="A0A5B7CXN9"/>
<evidence type="ECO:0000256" key="1">
    <source>
        <dbReference type="SAM" id="MobiDB-lite"/>
    </source>
</evidence>
<feature type="region of interest" description="Disordered" evidence="1">
    <location>
        <begin position="86"/>
        <end position="120"/>
    </location>
</feature>
<organism evidence="2 3">
    <name type="scientific">Portunus trituberculatus</name>
    <name type="common">Swimming crab</name>
    <name type="synonym">Neptunus trituberculatus</name>
    <dbReference type="NCBI Taxonomy" id="210409"/>
    <lineage>
        <taxon>Eukaryota</taxon>
        <taxon>Metazoa</taxon>
        <taxon>Ecdysozoa</taxon>
        <taxon>Arthropoda</taxon>
        <taxon>Crustacea</taxon>
        <taxon>Multicrustacea</taxon>
        <taxon>Malacostraca</taxon>
        <taxon>Eumalacostraca</taxon>
        <taxon>Eucarida</taxon>
        <taxon>Decapoda</taxon>
        <taxon>Pleocyemata</taxon>
        <taxon>Brachyura</taxon>
        <taxon>Eubrachyura</taxon>
        <taxon>Portunoidea</taxon>
        <taxon>Portunidae</taxon>
        <taxon>Portuninae</taxon>
        <taxon>Portunus</taxon>
    </lineage>
</organism>
<keyword evidence="3" id="KW-1185">Reference proteome</keyword>
<reference evidence="2 3" key="1">
    <citation type="submission" date="2019-05" db="EMBL/GenBank/DDBJ databases">
        <title>Another draft genome of Portunus trituberculatus and its Hox gene families provides insights of decapod evolution.</title>
        <authorList>
            <person name="Jeong J.-H."/>
            <person name="Song I."/>
            <person name="Kim S."/>
            <person name="Choi T."/>
            <person name="Kim D."/>
            <person name="Ryu S."/>
            <person name="Kim W."/>
        </authorList>
    </citation>
    <scope>NUCLEOTIDE SEQUENCE [LARGE SCALE GENOMIC DNA]</scope>
    <source>
        <tissue evidence="2">Muscle</tissue>
    </source>
</reference>
<sequence>MTLLFLPPPPPPDSPSAFTALLFLPSHSRRSLTCPLSSHRPPLPLSRSIFRPPSSYSSYFSTTISSSSAASAASSSLSLPAHFLSGGRGERCKVRHTATGPSEVQHPRDEAKTGQATRPN</sequence>
<protein>
    <submittedName>
        <fullName evidence="2">Uncharacterized protein</fullName>
    </submittedName>
</protein>
<dbReference type="Proteomes" id="UP000324222">
    <property type="component" value="Unassembled WGS sequence"/>
</dbReference>
<accession>A0A5B7CXN9</accession>